<dbReference type="EMBL" id="FNCA01000008">
    <property type="protein sequence ID" value="SDG14089.1"/>
    <property type="molecule type" value="Genomic_DNA"/>
</dbReference>
<reference evidence="1 2" key="1">
    <citation type="submission" date="2016-10" db="EMBL/GenBank/DDBJ databases">
        <authorList>
            <person name="Varghese N."/>
            <person name="Submissions S."/>
        </authorList>
    </citation>
    <scope>NUCLEOTIDE SEQUENCE [LARGE SCALE GENOMIC DNA]</scope>
    <source>
        <strain evidence="1 2">PL 12/M</strain>
    </source>
</reference>
<name>A0A7Z7B0A8_9EURY</name>
<gene>
    <name evidence="1" type="ORF">SAMN04488589_2245</name>
</gene>
<comment type="caution">
    <text evidence="1">The sequence shown here is derived from an EMBL/GenBank/DDBJ whole genome shotgun (WGS) entry which is preliminary data.</text>
</comment>
<proteinExistence type="predicted"/>
<accession>A0A7Z7B0A8</accession>
<evidence type="ECO:0000313" key="1">
    <source>
        <dbReference type="EMBL" id="SDG14089.1"/>
    </source>
</evidence>
<protein>
    <submittedName>
        <fullName evidence="1">Uncharacterized protein</fullName>
    </submittedName>
</protein>
<keyword evidence="2" id="KW-1185">Reference proteome</keyword>
<organism evidence="1 2">
    <name type="scientific">Methanolobus vulcani</name>
    <dbReference type="NCBI Taxonomy" id="38026"/>
    <lineage>
        <taxon>Archaea</taxon>
        <taxon>Methanobacteriati</taxon>
        <taxon>Methanobacteriota</taxon>
        <taxon>Stenosarchaea group</taxon>
        <taxon>Methanomicrobia</taxon>
        <taxon>Methanosarcinales</taxon>
        <taxon>Methanosarcinaceae</taxon>
        <taxon>Methanolobus</taxon>
    </lineage>
</organism>
<dbReference type="AlphaFoldDB" id="A0A7Z7B0A8"/>
<evidence type="ECO:0000313" key="2">
    <source>
        <dbReference type="Proteomes" id="UP000199259"/>
    </source>
</evidence>
<sequence>MILIRKYVVIVLLIVLALVSVTYLDIGLKSSITSSDSSVSAYSSGNKTDLSSDIILYVHQQNANTNILEKELVSSLEEYGYSVTVVNEIKDDYASQFAFVNIVSISRSYTPVYSSSDSQVRFGFSSTGETKYLDITGKDTQKTVVFSSNDGYSYNLLIQGDITLHDKTKGLFTYRSYQNHIEKEIAKSVASQLDSQLRAQMISS</sequence>
<dbReference type="Proteomes" id="UP000199259">
    <property type="component" value="Unassembled WGS sequence"/>
</dbReference>